<keyword evidence="2" id="KW-1185">Reference proteome</keyword>
<protein>
    <submittedName>
        <fullName evidence="1">Uncharacterized protein</fullName>
    </submittedName>
</protein>
<evidence type="ECO:0000313" key="2">
    <source>
        <dbReference type="Proteomes" id="UP000289738"/>
    </source>
</evidence>
<sequence length="78" mass="8898">MPSLGRFTAIEWVGGCNRCWRMHVRGATTSLPSSTRKLRRLCMFTRRQMRGSGINISQIELTRHRPSRPSIPAAQRSS</sequence>
<comment type="caution">
    <text evidence="1">The sequence shown here is derived from an EMBL/GenBank/DDBJ whole genome shotgun (WGS) entry which is preliminary data.</text>
</comment>
<reference evidence="1 2" key="1">
    <citation type="submission" date="2019-01" db="EMBL/GenBank/DDBJ databases">
        <title>Sequencing of cultivated peanut Arachis hypogaea provides insights into genome evolution and oil improvement.</title>
        <authorList>
            <person name="Chen X."/>
        </authorList>
    </citation>
    <scope>NUCLEOTIDE SEQUENCE [LARGE SCALE GENOMIC DNA]</scope>
    <source>
        <strain evidence="2">cv. Fuhuasheng</strain>
        <tissue evidence="1">Leaves</tissue>
    </source>
</reference>
<dbReference type="Proteomes" id="UP000289738">
    <property type="component" value="Chromosome B04"/>
</dbReference>
<gene>
    <name evidence="1" type="ORF">Ahy_B04g070728</name>
</gene>
<dbReference type="EMBL" id="SDMP01000014">
    <property type="protein sequence ID" value="RYR14067.1"/>
    <property type="molecule type" value="Genomic_DNA"/>
</dbReference>
<name>A0A444ZIN1_ARAHY</name>
<evidence type="ECO:0000313" key="1">
    <source>
        <dbReference type="EMBL" id="RYR14067.1"/>
    </source>
</evidence>
<proteinExistence type="predicted"/>
<accession>A0A444ZIN1</accession>
<organism evidence="1 2">
    <name type="scientific">Arachis hypogaea</name>
    <name type="common">Peanut</name>
    <dbReference type="NCBI Taxonomy" id="3818"/>
    <lineage>
        <taxon>Eukaryota</taxon>
        <taxon>Viridiplantae</taxon>
        <taxon>Streptophyta</taxon>
        <taxon>Embryophyta</taxon>
        <taxon>Tracheophyta</taxon>
        <taxon>Spermatophyta</taxon>
        <taxon>Magnoliopsida</taxon>
        <taxon>eudicotyledons</taxon>
        <taxon>Gunneridae</taxon>
        <taxon>Pentapetalae</taxon>
        <taxon>rosids</taxon>
        <taxon>fabids</taxon>
        <taxon>Fabales</taxon>
        <taxon>Fabaceae</taxon>
        <taxon>Papilionoideae</taxon>
        <taxon>50 kb inversion clade</taxon>
        <taxon>dalbergioids sensu lato</taxon>
        <taxon>Dalbergieae</taxon>
        <taxon>Pterocarpus clade</taxon>
        <taxon>Arachis</taxon>
    </lineage>
</organism>
<dbReference type="AlphaFoldDB" id="A0A444ZIN1"/>